<protein>
    <submittedName>
        <fullName evidence="1">Uncharacterized protein</fullName>
    </submittedName>
</protein>
<proteinExistence type="predicted"/>
<dbReference type="EMBL" id="CM046117">
    <property type="protein sequence ID" value="KAI8437050.1"/>
    <property type="molecule type" value="Genomic_DNA"/>
</dbReference>
<name>A0ACC0KL77_CHOFU</name>
<dbReference type="Proteomes" id="UP001064048">
    <property type="component" value="Chromosome 17"/>
</dbReference>
<comment type="caution">
    <text evidence="1">The sequence shown here is derived from an EMBL/GenBank/DDBJ whole genome shotgun (WGS) entry which is preliminary data.</text>
</comment>
<accession>A0ACC0KL77</accession>
<evidence type="ECO:0000313" key="2">
    <source>
        <dbReference type="Proteomes" id="UP001064048"/>
    </source>
</evidence>
<gene>
    <name evidence="1" type="ORF">MSG28_010422</name>
</gene>
<evidence type="ECO:0000313" key="1">
    <source>
        <dbReference type="EMBL" id="KAI8437050.1"/>
    </source>
</evidence>
<keyword evidence="2" id="KW-1185">Reference proteome</keyword>
<organism evidence="1 2">
    <name type="scientific">Choristoneura fumiferana</name>
    <name type="common">Spruce budworm moth</name>
    <name type="synonym">Archips fumiferana</name>
    <dbReference type="NCBI Taxonomy" id="7141"/>
    <lineage>
        <taxon>Eukaryota</taxon>
        <taxon>Metazoa</taxon>
        <taxon>Ecdysozoa</taxon>
        <taxon>Arthropoda</taxon>
        <taxon>Hexapoda</taxon>
        <taxon>Insecta</taxon>
        <taxon>Pterygota</taxon>
        <taxon>Neoptera</taxon>
        <taxon>Endopterygota</taxon>
        <taxon>Lepidoptera</taxon>
        <taxon>Glossata</taxon>
        <taxon>Ditrysia</taxon>
        <taxon>Tortricoidea</taxon>
        <taxon>Tortricidae</taxon>
        <taxon>Tortricinae</taxon>
        <taxon>Choristoneura</taxon>
    </lineage>
</organism>
<reference evidence="1 2" key="1">
    <citation type="journal article" date="2022" name="Genome Biol. Evol.">
        <title>The Spruce Budworm Genome: Reconstructing the Evolutionary History of Antifreeze Proteins.</title>
        <authorList>
            <person name="Beliveau C."/>
            <person name="Gagne P."/>
            <person name="Picq S."/>
            <person name="Vernygora O."/>
            <person name="Keeling C.I."/>
            <person name="Pinkney K."/>
            <person name="Doucet D."/>
            <person name="Wen F."/>
            <person name="Johnston J.S."/>
            <person name="Maaroufi H."/>
            <person name="Boyle B."/>
            <person name="Laroche J."/>
            <person name="Dewar K."/>
            <person name="Juretic N."/>
            <person name="Blackburn G."/>
            <person name="Nisole A."/>
            <person name="Brunet B."/>
            <person name="Brandao M."/>
            <person name="Lumley L."/>
            <person name="Duan J."/>
            <person name="Quan G."/>
            <person name="Lucarotti C.J."/>
            <person name="Roe A.D."/>
            <person name="Sperling F.A.H."/>
            <person name="Levesque R.C."/>
            <person name="Cusson M."/>
        </authorList>
    </citation>
    <scope>NUCLEOTIDE SEQUENCE [LARGE SCALE GENOMIC DNA]</scope>
    <source>
        <strain evidence="1">Glfc:IPQL:Cfum</strain>
    </source>
</reference>
<sequence length="195" mass="21577">MGKPLPELSARQRDGPQFPVAPLFLAIVAFMELSEIHREGTIILDSGHLLYFREDDQTSQGGVGFLVNRSLSNNIKEISSVSNRVAYLILRLSKRSPPSPPPPAACAAACVCTWACSSARSSISTGRDSFTELGLHDKKICTWNNSFTDHGFHDKHIKVEVFIWGVATKVYNRDVLLSYKQITATHVPQEEVPNP</sequence>